<keyword evidence="3" id="KW-1185">Reference proteome</keyword>
<reference evidence="2 3" key="1">
    <citation type="submission" date="2018-08" db="EMBL/GenBank/DDBJ databases">
        <title>Cellulomonas rhizosphaerae sp. nov., a novel actinomycete isolated from soil.</title>
        <authorList>
            <person name="Tian Y."/>
        </authorList>
    </citation>
    <scope>NUCLEOTIDE SEQUENCE [LARGE SCALE GENOMIC DNA]</scope>
    <source>
        <strain evidence="2 3">NEAU-TCZ24</strain>
    </source>
</reference>
<dbReference type="RefSeq" id="WP_118768035.1">
    <property type="nucleotide sequence ID" value="NZ_QWKP01000214.1"/>
</dbReference>
<dbReference type="Proteomes" id="UP000283374">
    <property type="component" value="Unassembled WGS sequence"/>
</dbReference>
<gene>
    <name evidence="2" type="ORF">D1825_14030</name>
</gene>
<comment type="caution">
    <text evidence="2">The sequence shown here is derived from an EMBL/GenBank/DDBJ whole genome shotgun (WGS) entry which is preliminary data.</text>
</comment>
<feature type="transmembrane region" description="Helical" evidence="1">
    <location>
        <begin position="126"/>
        <end position="146"/>
    </location>
</feature>
<accession>A0A413RIV9</accession>
<feature type="transmembrane region" description="Helical" evidence="1">
    <location>
        <begin position="64"/>
        <end position="82"/>
    </location>
</feature>
<feature type="transmembrane region" description="Helical" evidence="1">
    <location>
        <begin position="42"/>
        <end position="59"/>
    </location>
</feature>
<keyword evidence="1" id="KW-0472">Membrane</keyword>
<evidence type="ECO:0000313" key="3">
    <source>
        <dbReference type="Proteomes" id="UP000283374"/>
    </source>
</evidence>
<sequence length="177" mass="17598">MSTTPEARLATGATVPATLLRAVLGVVVAAMVVVGWAADRDLLAAVVVVALGLGVFVALRPWSVVTAVCAGLAGFLVLVGGAASLPTVMLLVLLVHLATWGSALAARTSWRGRVEVAVVLDGLRSVARVQVGAQVLAVVAVLLAGADLGAADVWRAAAMLAAIGVAVLALPRSPSAG</sequence>
<dbReference type="EMBL" id="QWKP01000214">
    <property type="protein sequence ID" value="RHA38390.1"/>
    <property type="molecule type" value="Genomic_DNA"/>
</dbReference>
<protein>
    <submittedName>
        <fullName evidence="2">Uncharacterized protein</fullName>
    </submittedName>
</protein>
<dbReference type="AlphaFoldDB" id="A0A413RIV9"/>
<feature type="transmembrane region" description="Helical" evidence="1">
    <location>
        <begin position="12"/>
        <end position="36"/>
    </location>
</feature>
<evidence type="ECO:0000313" key="2">
    <source>
        <dbReference type="EMBL" id="RHA38390.1"/>
    </source>
</evidence>
<organism evidence="2 3">
    <name type="scientific">Cellulomonas rhizosphaerae</name>
    <dbReference type="NCBI Taxonomy" id="2293719"/>
    <lineage>
        <taxon>Bacteria</taxon>
        <taxon>Bacillati</taxon>
        <taxon>Actinomycetota</taxon>
        <taxon>Actinomycetes</taxon>
        <taxon>Micrococcales</taxon>
        <taxon>Cellulomonadaceae</taxon>
        <taxon>Cellulomonas</taxon>
    </lineage>
</organism>
<name>A0A413RIV9_9CELL</name>
<proteinExistence type="predicted"/>
<feature type="transmembrane region" description="Helical" evidence="1">
    <location>
        <begin position="152"/>
        <end position="170"/>
    </location>
</feature>
<evidence type="ECO:0000256" key="1">
    <source>
        <dbReference type="SAM" id="Phobius"/>
    </source>
</evidence>
<keyword evidence="1" id="KW-0812">Transmembrane</keyword>
<keyword evidence="1" id="KW-1133">Transmembrane helix</keyword>